<keyword evidence="8" id="KW-1185">Reference proteome</keyword>
<evidence type="ECO:0000259" key="6">
    <source>
        <dbReference type="Pfam" id="PF00852"/>
    </source>
</evidence>
<organism evidence="7 8">
    <name type="scientific">Cetraspora pellucida</name>
    <dbReference type="NCBI Taxonomy" id="1433469"/>
    <lineage>
        <taxon>Eukaryota</taxon>
        <taxon>Fungi</taxon>
        <taxon>Fungi incertae sedis</taxon>
        <taxon>Mucoromycota</taxon>
        <taxon>Glomeromycotina</taxon>
        <taxon>Glomeromycetes</taxon>
        <taxon>Diversisporales</taxon>
        <taxon>Gigasporaceae</taxon>
        <taxon>Cetraspora</taxon>
    </lineage>
</organism>
<evidence type="ECO:0000256" key="2">
    <source>
        <dbReference type="ARBA" id="ARBA00008919"/>
    </source>
</evidence>
<keyword evidence="3 5" id="KW-0328">Glycosyltransferase</keyword>
<dbReference type="OrthoDB" id="427096at2759"/>
<evidence type="ECO:0000256" key="5">
    <source>
        <dbReference type="RuleBase" id="RU003832"/>
    </source>
</evidence>
<keyword evidence="5" id="KW-0472">Membrane</keyword>
<dbReference type="InterPro" id="IPR001503">
    <property type="entry name" value="Glyco_trans_10"/>
</dbReference>
<dbReference type="GO" id="GO:0046920">
    <property type="term" value="F:alpha-(1-&gt;3)-fucosyltransferase activity"/>
    <property type="evidence" value="ECO:0007669"/>
    <property type="project" value="TreeGrafter"/>
</dbReference>
<feature type="domain" description="Fucosyltransferase C-terminal" evidence="6">
    <location>
        <begin position="75"/>
        <end position="174"/>
    </location>
</feature>
<dbReference type="Proteomes" id="UP000789759">
    <property type="component" value="Unassembled WGS sequence"/>
</dbReference>
<dbReference type="PANTHER" id="PTHR11929">
    <property type="entry name" value="ALPHA- 1,3 -FUCOSYLTRANSFERASE"/>
    <property type="match status" value="1"/>
</dbReference>
<comment type="caution">
    <text evidence="7">The sequence shown here is derived from an EMBL/GenBank/DDBJ whole genome shotgun (WGS) entry which is preliminary data.</text>
</comment>
<dbReference type="EC" id="2.4.1.-" evidence="5"/>
<comment type="pathway">
    <text evidence="1">Protein modification; protein glycosylation.</text>
</comment>
<dbReference type="EMBL" id="CAJVQA010003754">
    <property type="protein sequence ID" value="CAG8582517.1"/>
    <property type="molecule type" value="Genomic_DNA"/>
</dbReference>
<comment type="similarity">
    <text evidence="2 5">Belongs to the glycosyltransferase 10 family.</text>
</comment>
<dbReference type="Pfam" id="PF00852">
    <property type="entry name" value="Glyco_transf_10"/>
    <property type="match status" value="1"/>
</dbReference>
<reference evidence="7" key="1">
    <citation type="submission" date="2021-06" db="EMBL/GenBank/DDBJ databases">
        <authorList>
            <person name="Kallberg Y."/>
            <person name="Tangrot J."/>
            <person name="Rosling A."/>
        </authorList>
    </citation>
    <scope>NUCLEOTIDE SEQUENCE</scope>
    <source>
        <strain evidence="7">FL966</strain>
    </source>
</reference>
<keyword evidence="5" id="KW-0333">Golgi apparatus</keyword>
<protein>
    <recommendedName>
        <fullName evidence="5">Fucosyltransferase</fullName>
        <ecNumber evidence="5">2.4.1.-</ecNumber>
    </recommendedName>
</protein>
<keyword evidence="5" id="KW-0812">Transmembrane</keyword>
<comment type="subcellular location">
    <subcellularLocation>
        <location evidence="5">Golgi apparatus</location>
        <location evidence="5">Golgi stack membrane</location>
        <topology evidence="5">Single-pass type II membrane protein</topology>
    </subcellularLocation>
</comment>
<evidence type="ECO:0000313" key="8">
    <source>
        <dbReference type="Proteomes" id="UP000789759"/>
    </source>
</evidence>
<dbReference type="Gene3D" id="3.40.50.11660">
    <property type="entry name" value="Glycosyl transferase family 10, C-terminal domain"/>
    <property type="match status" value="1"/>
</dbReference>
<evidence type="ECO:0000256" key="3">
    <source>
        <dbReference type="ARBA" id="ARBA00022676"/>
    </source>
</evidence>
<evidence type="ECO:0000256" key="4">
    <source>
        <dbReference type="ARBA" id="ARBA00022679"/>
    </source>
</evidence>
<evidence type="ECO:0000256" key="1">
    <source>
        <dbReference type="ARBA" id="ARBA00004922"/>
    </source>
</evidence>
<dbReference type="AlphaFoldDB" id="A0A9N9G5T6"/>
<name>A0A9N9G5T6_9GLOM</name>
<dbReference type="GO" id="GO:0032580">
    <property type="term" value="C:Golgi cisterna membrane"/>
    <property type="evidence" value="ECO:0007669"/>
    <property type="project" value="UniProtKB-SubCell"/>
</dbReference>
<dbReference type="SUPFAM" id="SSF53756">
    <property type="entry name" value="UDP-Glycosyltransferase/glycogen phosphorylase"/>
    <property type="match status" value="1"/>
</dbReference>
<proteinExistence type="inferred from homology"/>
<dbReference type="PANTHER" id="PTHR11929:SF194">
    <property type="entry name" value="ALPHA-(1,3)-FUCOSYLTRANSFERASE 10"/>
    <property type="match status" value="1"/>
</dbReference>
<dbReference type="InterPro" id="IPR038577">
    <property type="entry name" value="GT10-like_C_sf"/>
</dbReference>
<dbReference type="InterPro" id="IPR055270">
    <property type="entry name" value="Glyco_tran_10_C"/>
</dbReference>
<gene>
    <name evidence="7" type="ORF">CPELLU_LOCUS6158</name>
</gene>
<keyword evidence="4 5" id="KW-0808">Transferase</keyword>
<sequence>MTDLNNLTPEKLRMVDGLFCVDEPRLSDMKSWEGQKFIQFTNESPNNYKPTSYIREDPIEWLARQPFNIENLTKNSTIVSFIASHWTYFRKELISNLQVYIPIASFGKVYKNTNWNIHPECSILEESTSQHEYFKAKNCIIVKYPFYLAIENLQEQDYSTEKLWDAFRLGIIPTI</sequence>
<accession>A0A9N9G5T6</accession>
<evidence type="ECO:0000313" key="7">
    <source>
        <dbReference type="EMBL" id="CAG8582517.1"/>
    </source>
</evidence>